<dbReference type="InterPro" id="IPR002078">
    <property type="entry name" value="Sigma_54_int"/>
</dbReference>
<feature type="region of interest" description="Disordered" evidence="6">
    <location>
        <begin position="260"/>
        <end position="291"/>
    </location>
</feature>
<dbReference type="InterPro" id="IPR003593">
    <property type="entry name" value="AAA+_ATPase"/>
</dbReference>
<feature type="domain" description="Sigma-54 factor interaction" evidence="7">
    <location>
        <begin position="7"/>
        <end position="237"/>
    </location>
</feature>
<comment type="caution">
    <text evidence="8">The sequence shown here is derived from an EMBL/GenBank/DDBJ whole genome shotgun (WGS) entry which is preliminary data.</text>
</comment>
<evidence type="ECO:0000256" key="6">
    <source>
        <dbReference type="SAM" id="MobiDB-lite"/>
    </source>
</evidence>
<dbReference type="Gene3D" id="1.10.8.60">
    <property type="match status" value="1"/>
</dbReference>
<dbReference type="PANTHER" id="PTHR32071:SF38">
    <property type="entry name" value="PSP OPERON TRANSCRIPTIONAL ACTIVATOR"/>
    <property type="match status" value="1"/>
</dbReference>
<evidence type="ECO:0000313" key="8">
    <source>
        <dbReference type="EMBL" id="PSW18406.1"/>
    </source>
</evidence>
<dbReference type="Pfam" id="PF00158">
    <property type="entry name" value="Sigma54_activat"/>
    <property type="match status" value="1"/>
</dbReference>
<gene>
    <name evidence="8" type="primary">pspF</name>
    <name evidence="8" type="ORF">C9I98_17035</name>
</gene>
<dbReference type="CDD" id="cd00009">
    <property type="entry name" value="AAA"/>
    <property type="match status" value="1"/>
</dbReference>
<dbReference type="InterPro" id="IPR002197">
    <property type="entry name" value="HTH_Fis"/>
</dbReference>
<dbReference type="SUPFAM" id="SSF46689">
    <property type="entry name" value="Homeodomain-like"/>
    <property type="match status" value="1"/>
</dbReference>
<dbReference type="Gene3D" id="3.40.50.300">
    <property type="entry name" value="P-loop containing nucleotide triphosphate hydrolases"/>
    <property type="match status" value="1"/>
</dbReference>
<sequence length="354" mass="40199">MRKPDNLIGESEAFLTVLDHTSRLAPLNRPVLILGERGTGKELIAQRMHYLSRRWDQPLLSLNCAALSEGVIDSELFGHEAGSFTGAKGRHQGRFERAEGGTLFLDELATAPLGVQEKLLRVIEYGEYERVGGSKTCQANVRLICATNEDLPQLAQKGQFRADLLDRLAFDIIHLPPLRGRREDIMPLAEYYAVKMCRELGFGYFSGFSNQATEQLLSYNWPGNIRELKNVVERSIFRQGIEEEPIHDIVIDPFKPPWQQDDKTVADQQQASVPSGNQPQTERELAQQTEHEIQPTLPVDFRQWQQDQEIALIKQALAQAQFNQRKAAELLSLSYHQLRGLLKKYQLVGNNEIQ</sequence>
<name>A0A2T3NQ45_9GAMM</name>
<organism evidence="8 9">
    <name type="scientific">Photobacterium sanctipauli</name>
    <dbReference type="NCBI Taxonomy" id="1342794"/>
    <lineage>
        <taxon>Bacteria</taxon>
        <taxon>Pseudomonadati</taxon>
        <taxon>Pseudomonadota</taxon>
        <taxon>Gammaproteobacteria</taxon>
        <taxon>Vibrionales</taxon>
        <taxon>Vibrionaceae</taxon>
        <taxon>Photobacterium</taxon>
    </lineage>
</organism>
<dbReference type="RefSeq" id="WP_036825425.1">
    <property type="nucleotide sequence ID" value="NZ_JGVO01000652.1"/>
</dbReference>
<dbReference type="InterPro" id="IPR025944">
    <property type="entry name" value="Sigma_54_int_dom_CS"/>
</dbReference>
<dbReference type="OrthoDB" id="9804019at2"/>
<evidence type="ECO:0000256" key="4">
    <source>
        <dbReference type="ARBA" id="ARBA00023125"/>
    </source>
</evidence>
<keyword evidence="9" id="KW-1185">Reference proteome</keyword>
<dbReference type="InterPro" id="IPR009057">
    <property type="entry name" value="Homeodomain-like_sf"/>
</dbReference>
<dbReference type="PRINTS" id="PR01590">
    <property type="entry name" value="HTHFIS"/>
</dbReference>
<proteinExistence type="predicted"/>
<dbReference type="InterPro" id="IPR025943">
    <property type="entry name" value="Sigma_54_int_dom_ATP-bd_2"/>
</dbReference>
<reference evidence="8 9" key="1">
    <citation type="submission" date="2018-01" db="EMBL/GenBank/DDBJ databases">
        <title>Whole genome sequencing of Histamine producing bacteria.</title>
        <authorList>
            <person name="Butler K."/>
        </authorList>
    </citation>
    <scope>NUCLEOTIDE SEQUENCE [LARGE SCALE GENOMIC DNA]</scope>
    <source>
        <strain evidence="8 9">DSM 100436</strain>
    </source>
</reference>
<keyword evidence="1" id="KW-0547">Nucleotide-binding</keyword>
<feature type="compositionally biased region" description="Polar residues" evidence="6">
    <location>
        <begin position="266"/>
        <end position="280"/>
    </location>
</feature>
<keyword evidence="5" id="KW-0804">Transcription</keyword>
<dbReference type="NCBIfam" id="NF008622">
    <property type="entry name" value="PRK11608.1"/>
    <property type="match status" value="1"/>
</dbReference>
<evidence type="ECO:0000259" key="7">
    <source>
        <dbReference type="PROSITE" id="PS50045"/>
    </source>
</evidence>
<dbReference type="SUPFAM" id="SSF52540">
    <property type="entry name" value="P-loop containing nucleoside triphosphate hydrolases"/>
    <property type="match status" value="1"/>
</dbReference>
<dbReference type="PROSITE" id="PS00676">
    <property type="entry name" value="SIGMA54_INTERACT_2"/>
    <property type="match status" value="1"/>
</dbReference>
<dbReference type="GO" id="GO:0006355">
    <property type="term" value="P:regulation of DNA-templated transcription"/>
    <property type="evidence" value="ECO:0007669"/>
    <property type="project" value="InterPro"/>
</dbReference>
<dbReference type="Pfam" id="PF02954">
    <property type="entry name" value="HTH_8"/>
    <property type="match status" value="1"/>
</dbReference>
<dbReference type="EMBL" id="PYMA01000011">
    <property type="protein sequence ID" value="PSW18406.1"/>
    <property type="molecule type" value="Genomic_DNA"/>
</dbReference>
<dbReference type="PROSITE" id="PS50045">
    <property type="entry name" value="SIGMA54_INTERACT_4"/>
    <property type="match status" value="1"/>
</dbReference>
<dbReference type="InterPro" id="IPR014317">
    <property type="entry name" value="Transcription_activator_PspF"/>
</dbReference>
<dbReference type="Pfam" id="PF25601">
    <property type="entry name" value="AAA_lid_14"/>
    <property type="match status" value="1"/>
</dbReference>
<dbReference type="InterPro" id="IPR058031">
    <property type="entry name" value="AAA_lid_NorR"/>
</dbReference>
<evidence type="ECO:0000313" key="9">
    <source>
        <dbReference type="Proteomes" id="UP000241771"/>
    </source>
</evidence>
<dbReference type="AlphaFoldDB" id="A0A2T3NQ45"/>
<dbReference type="PROSITE" id="PS00688">
    <property type="entry name" value="SIGMA54_INTERACT_3"/>
    <property type="match status" value="1"/>
</dbReference>
<dbReference type="FunFam" id="3.40.50.300:FF:000006">
    <property type="entry name" value="DNA-binding transcriptional regulator NtrC"/>
    <property type="match status" value="1"/>
</dbReference>
<feature type="compositionally biased region" description="Basic and acidic residues" evidence="6">
    <location>
        <begin position="281"/>
        <end position="291"/>
    </location>
</feature>
<keyword evidence="4" id="KW-0238">DNA-binding</keyword>
<dbReference type="GO" id="GO:0043565">
    <property type="term" value="F:sequence-specific DNA binding"/>
    <property type="evidence" value="ECO:0007669"/>
    <property type="project" value="InterPro"/>
</dbReference>
<dbReference type="Gene3D" id="1.10.10.60">
    <property type="entry name" value="Homeodomain-like"/>
    <property type="match status" value="1"/>
</dbReference>
<dbReference type="Proteomes" id="UP000241771">
    <property type="component" value="Unassembled WGS sequence"/>
</dbReference>
<accession>A0A2T3NQ45</accession>
<dbReference type="NCBIfam" id="TIGR02974">
    <property type="entry name" value="phageshock_pspF"/>
    <property type="match status" value="1"/>
</dbReference>
<dbReference type="GO" id="GO:0005524">
    <property type="term" value="F:ATP binding"/>
    <property type="evidence" value="ECO:0007669"/>
    <property type="project" value="UniProtKB-KW"/>
</dbReference>
<keyword evidence="2" id="KW-0067">ATP-binding</keyword>
<evidence type="ECO:0000256" key="3">
    <source>
        <dbReference type="ARBA" id="ARBA00023015"/>
    </source>
</evidence>
<protein>
    <submittedName>
        <fullName evidence="8">Phage shock protein operon transcriptional activator</fullName>
    </submittedName>
</protein>
<dbReference type="PANTHER" id="PTHR32071">
    <property type="entry name" value="TRANSCRIPTIONAL REGULATORY PROTEIN"/>
    <property type="match status" value="1"/>
</dbReference>
<evidence type="ECO:0000256" key="1">
    <source>
        <dbReference type="ARBA" id="ARBA00022741"/>
    </source>
</evidence>
<dbReference type="SMART" id="SM00382">
    <property type="entry name" value="AAA"/>
    <property type="match status" value="1"/>
</dbReference>
<evidence type="ECO:0000256" key="5">
    <source>
        <dbReference type="ARBA" id="ARBA00023163"/>
    </source>
</evidence>
<dbReference type="InterPro" id="IPR027417">
    <property type="entry name" value="P-loop_NTPase"/>
</dbReference>
<keyword evidence="3" id="KW-0805">Transcription regulation</keyword>
<evidence type="ECO:0000256" key="2">
    <source>
        <dbReference type="ARBA" id="ARBA00022840"/>
    </source>
</evidence>